<name>A0A1A7XC72_9TELE</name>
<sequence>MAENEKQPASTTVILGQTTRTPKRKTPFQLAENKKRLDAERGQTRVSIGIAFQRWRKLRDSKGLKTDTMVAIFLLDSYERASTVSSTVVHQMLSESDRKSSVDTPQRDVNVDDFNDLKNSLIDWDDDKRHSRLETESMSSEEDGETMEVDAEYTDSEDENFLPPICVRTGGNLKANLDLDQIPTISLEDTVHDAFDNSEESPCTEIPSVHESLKVDVEDDLIGRSASITYQNCLKQLVDYLILPVNHCPAKNPNTREECMAPKPFEIQIKSKGTASAVEWLCPNGHTVWKWTSQPTLQHGSLAGDFMLACNILLSGNNFSKIALLFKFMNMGMVSAHNFVKIQDAYCVDAIKDFWEKKRGDIIQQLQSKGPVVILGDSRMDSPGFSVQYCTYSAIENDSKKVVNLVNIDQRETQINSLVMEKMGFIKTLDRLTKELQVLEICTDVRPQISALFNEGKYKDCGVIHTLDMWHGAKSLGKKIHMAGQQKGCSLLLHWTKHICNHFWHCCKTADNFNSFLDLWISILHHVVGEHSECHHGPLVETSAKVWLQKNSLAYQKLREIVLDSRWLKTVHKYLHFRSTADLESFHNHILMYAGKRYSFSPPVHSARTMLAAIDYNHHVDRPAKRKADGSIQYCKLFNKKYKKWSLYTLKVEKDYRYISDIQAAILQRRLSSRVGLPRRTPRPDDPHNLGVPVPTTQQLLHEQAGRQTGCTLPQH</sequence>
<proteinExistence type="predicted"/>
<dbReference type="PANTHER" id="PTHR31751:SF7">
    <property type="entry name" value="THAP-TYPE DOMAIN-CONTAINING PROTEIN"/>
    <property type="match status" value="1"/>
</dbReference>
<feature type="region of interest" description="Disordered" evidence="1">
    <location>
        <begin position="1"/>
        <end position="25"/>
    </location>
</feature>
<reference evidence="2" key="1">
    <citation type="submission" date="2016-05" db="EMBL/GenBank/DDBJ databases">
        <authorList>
            <person name="Lavstsen T."/>
            <person name="Jespersen J.S."/>
        </authorList>
    </citation>
    <scope>NUCLEOTIDE SEQUENCE</scope>
    <source>
        <tissue evidence="2">Brain</tissue>
    </source>
</reference>
<organism evidence="2">
    <name type="scientific">Iconisemion striatum</name>
    <dbReference type="NCBI Taxonomy" id="60296"/>
    <lineage>
        <taxon>Eukaryota</taxon>
        <taxon>Metazoa</taxon>
        <taxon>Chordata</taxon>
        <taxon>Craniata</taxon>
        <taxon>Vertebrata</taxon>
        <taxon>Euteleostomi</taxon>
        <taxon>Actinopterygii</taxon>
        <taxon>Neopterygii</taxon>
        <taxon>Teleostei</taxon>
        <taxon>Neoteleostei</taxon>
        <taxon>Acanthomorphata</taxon>
        <taxon>Ovalentaria</taxon>
        <taxon>Atherinomorphae</taxon>
        <taxon>Cyprinodontiformes</taxon>
        <taxon>Nothobranchiidae</taxon>
        <taxon>Iconisemion</taxon>
    </lineage>
</organism>
<dbReference type="PANTHER" id="PTHR31751">
    <property type="entry name" value="SI:CH211-108C17.2-RELATED-RELATED"/>
    <property type="match status" value="1"/>
</dbReference>
<feature type="region of interest" description="Disordered" evidence="1">
    <location>
        <begin position="675"/>
        <end position="694"/>
    </location>
</feature>
<evidence type="ECO:0000256" key="1">
    <source>
        <dbReference type="SAM" id="MobiDB-lite"/>
    </source>
</evidence>
<gene>
    <name evidence="2" type="primary">SI:DKEYP-30E7.2</name>
</gene>
<feature type="compositionally biased region" description="Polar residues" evidence="1">
    <location>
        <begin position="7"/>
        <end position="20"/>
    </location>
</feature>
<dbReference type="EMBL" id="HADW01014019">
    <property type="protein sequence ID" value="SBP15419.1"/>
    <property type="molecule type" value="Transcribed_RNA"/>
</dbReference>
<evidence type="ECO:0000313" key="2">
    <source>
        <dbReference type="EMBL" id="SBP15419.1"/>
    </source>
</evidence>
<dbReference type="AlphaFoldDB" id="A0A1A7XC72"/>
<reference evidence="2" key="2">
    <citation type="submission" date="2016-06" db="EMBL/GenBank/DDBJ databases">
        <title>The genome of a short-lived fish provides insights into sex chromosome evolution and the genetic control of aging.</title>
        <authorList>
            <person name="Reichwald K."/>
            <person name="Felder M."/>
            <person name="Petzold A."/>
            <person name="Koch P."/>
            <person name="Groth M."/>
            <person name="Platzer M."/>
        </authorList>
    </citation>
    <scope>NUCLEOTIDE SEQUENCE</scope>
    <source>
        <tissue evidence="2">Brain</tissue>
    </source>
</reference>
<accession>A0A1A7XC72</accession>
<protein>
    <submittedName>
        <fullName evidence="2">Si:dkeyp-30e7.2</fullName>
    </submittedName>
</protein>